<evidence type="ECO:0000313" key="11">
    <source>
        <dbReference type="EMBL" id="SKC56946.1"/>
    </source>
</evidence>
<feature type="transmembrane region" description="Helical" evidence="9">
    <location>
        <begin position="194"/>
        <end position="216"/>
    </location>
</feature>
<dbReference type="RefSeq" id="WP_079490561.1">
    <property type="nucleotide sequence ID" value="NZ_FUZT01000003.1"/>
</dbReference>
<gene>
    <name evidence="11" type="ORF">SAMN02194393_01505</name>
</gene>
<feature type="transmembrane region" description="Helical" evidence="9">
    <location>
        <begin position="37"/>
        <end position="55"/>
    </location>
</feature>
<feature type="transmembrane region" description="Helical" evidence="9">
    <location>
        <begin position="87"/>
        <end position="111"/>
    </location>
</feature>
<dbReference type="PANTHER" id="PTHR33989:SF4">
    <property type="entry name" value="PTS SYSTEM N,N'-DIACETYLCHITOBIOSE-SPECIFIC EIIC COMPONENT"/>
    <property type="match status" value="1"/>
</dbReference>
<keyword evidence="3 8" id="KW-1003">Cell membrane</keyword>
<dbReference type="GO" id="GO:1902815">
    <property type="term" value="P:N,N'-diacetylchitobiose import"/>
    <property type="evidence" value="ECO:0007669"/>
    <property type="project" value="TreeGrafter"/>
</dbReference>
<keyword evidence="2 8" id="KW-0813">Transport</keyword>
<evidence type="ECO:0000256" key="1">
    <source>
        <dbReference type="ARBA" id="ARBA00004651"/>
    </source>
</evidence>
<dbReference type="Pfam" id="PF02378">
    <property type="entry name" value="PTS_EIIC"/>
    <property type="match status" value="1"/>
</dbReference>
<feature type="transmembrane region" description="Helical" evidence="9">
    <location>
        <begin position="357"/>
        <end position="378"/>
    </location>
</feature>
<dbReference type="GO" id="GO:0009401">
    <property type="term" value="P:phosphoenolpyruvate-dependent sugar phosphotransferase system"/>
    <property type="evidence" value="ECO:0007669"/>
    <property type="project" value="InterPro"/>
</dbReference>
<organism evidence="11 12">
    <name type="scientific">Maledivibacter halophilus</name>
    <dbReference type="NCBI Taxonomy" id="36842"/>
    <lineage>
        <taxon>Bacteria</taxon>
        <taxon>Bacillati</taxon>
        <taxon>Bacillota</taxon>
        <taxon>Clostridia</taxon>
        <taxon>Peptostreptococcales</taxon>
        <taxon>Caminicellaceae</taxon>
        <taxon>Maledivibacter</taxon>
    </lineage>
</organism>
<evidence type="ECO:0000256" key="6">
    <source>
        <dbReference type="ARBA" id="ARBA00022989"/>
    </source>
</evidence>
<dbReference type="PANTHER" id="PTHR33989">
    <property type="match status" value="1"/>
</dbReference>
<dbReference type="EMBL" id="FUZT01000003">
    <property type="protein sequence ID" value="SKC56946.1"/>
    <property type="molecule type" value="Genomic_DNA"/>
</dbReference>
<evidence type="ECO:0000256" key="4">
    <source>
        <dbReference type="ARBA" id="ARBA00022597"/>
    </source>
</evidence>
<name>A0A1T5JZX9_9FIRM</name>
<keyword evidence="7 8" id="KW-0472">Membrane</keyword>
<dbReference type="InterPro" id="IPR003352">
    <property type="entry name" value="PTS_EIIC"/>
</dbReference>
<feature type="transmembrane region" description="Helical" evidence="9">
    <location>
        <begin position="123"/>
        <end position="144"/>
    </location>
</feature>
<feature type="transmembrane region" description="Helical" evidence="9">
    <location>
        <begin position="407"/>
        <end position="426"/>
    </location>
</feature>
<comment type="subcellular location">
    <subcellularLocation>
        <location evidence="1">Cell membrane</location>
        <topology evidence="1">Multi-pass membrane protein</topology>
    </subcellularLocation>
</comment>
<feature type="transmembrane region" description="Helical" evidence="9">
    <location>
        <begin position="156"/>
        <end position="174"/>
    </location>
</feature>
<dbReference type="InterPro" id="IPR004501">
    <property type="entry name" value="PTS_EIIC_3"/>
</dbReference>
<evidence type="ECO:0000256" key="9">
    <source>
        <dbReference type="SAM" id="Phobius"/>
    </source>
</evidence>
<dbReference type="AlphaFoldDB" id="A0A1T5JZX9"/>
<evidence type="ECO:0000256" key="7">
    <source>
        <dbReference type="ARBA" id="ARBA00023136"/>
    </source>
</evidence>
<keyword evidence="4 8" id="KW-0762">Sugar transport</keyword>
<comment type="function">
    <text evidence="8">The phosphoenolpyruvate-dependent sugar phosphotransferase system (PTS), a major carbohydrate active -transport system, catalyzes the phosphorylation of incoming sugar substrates concomitant with their translocation across the cell membrane.</text>
</comment>
<dbReference type="GO" id="GO:0008982">
    <property type="term" value="F:protein-N(PI)-phosphohistidine-sugar phosphotransferase activity"/>
    <property type="evidence" value="ECO:0007669"/>
    <property type="project" value="UniProtKB-UniRule"/>
</dbReference>
<keyword evidence="12" id="KW-1185">Reference proteome</keyword>
<protein>
    <recommendedName>
        <fullName evidence="8">Permease IIC component</fullName>
    </recommendedName>
</protein>
<dbReference type="Proteomes" id="UP000190285">
    <property type="component" value="Unassembled WGS sequence"/>
</dbReference>
<evidence type="ECO:0000259" key="10">
    <source>
        <dbReference type="PROSITE" id="PS51105"/>
    </source>
</evidence>
<dbReference type="OrthoDB" id="1641940at2"/>
<accession>A0A1T5JZX9</accession>
<keyword evidence="5 9" id="KW-0812">Transmembrane</keyword>
<reference evidence="12" key="1">
    <citation type="submission" date="2017-02" db="EMBL/GenBank/DDBJ databases">
        <authorList>
            <person name="Varghese N."/>
            <person name="Submissions S."/>
        </authorList>
    </citation>
    <scope>NUCLEOTIDE SEQUENCE [LARGE SCALE GENOMIC DNA]</scope>
    <source>
        <strain evidence="12">M1</strain>
    </source>
</reference>
<dbReference type="InterPro" id="IPR004796">
    <property type="entry name" value="PTS_IIC_cello"/>
</dbReference>
<dbReference type="PROSITE" id="PS51105">
    <property type="entry name" value="PTS_EIIC_TYPE_3"/>
    <property type="match status" value="1"/>
</dbReference>
<feature type="transmembrane region" description="Helical" evidence="9">
    <location>
        <begin position="298"/>
        <end position="320"/>
    </location>
</feature>
<dbReference type="STRING" id="36842.SAMN02194393_01505"/>
<proteinExistence type="predicted"/>
<dbReference type="PIRSF" id="PIRSF006351">
    <property type="entry name" value="PTS_EIIC-Cellobiose"/>
    <property type="match status" value="1"/>
</dbReference>
<evidence type="ECO:0000256" key="3">
    <source>
        <dbReference type="ARBA" id="ARBA00022475"/>
    </source>
</evidence>
<evidence type="ECO:0000256" key="8">
    <source>
        <dbReference type="PIRNR" id="PIRNR006351"/>
    </source>
</evidence>
<dbReference type="NCBIfam" id="TIGR00410">
    <property type="entry name" value="lacE"/>
    <property type="match status" value="1"/>
</dbReference>
<sequence>MSNKGFFNNINNIAEKKILPFANKISRQRHLLSIRDSFLTVLPITLLGGIASILASPPVNPDSIQGSNIFFKFLIAWSNFAKAHSMALNWLFALTLGSFALYVSVGIAYYLSKSYKMEPFIPSITALASFLMVTAVPIELSFASKSILINFFDGKGLFTGMLVAITSVEIFRFLKNKKVGYIKMPDSVPPALSASFETLLPVIITISIYFFVYSIFDNTMGLPLPEAMLSIVAPAIKAVDNVFVVFLISAFTQFLWFFGIHDAAIGTVIGPIRDHNLAVNASAVMSGSQPPYIFTTPFWVYFIVIGGAGATFGLVLLLLRSKSKQLKTVGKLGILPALFGINEPVIFGTPLVLNPMFFIPFVFAQSINAVIAYLFMCFGIIGKTYIMGGWNLFSPIGAFISTMDWKAFVLVVCLIVLDILIYLPFFKAYEKKLVKMENEGQKS</sequence>
<dbReference type="InterPro" id="IPR051088">
    <property type="entry name" value="PTS_Sugar-EIIC/EIIB"/>
</dbReference>
<evidence type="ECO:0000256" key="2">
    <source>
        <dbReference type="ARBA" id="ARBA00022448"/>
    </source>
</evidence>
<keyword evidence="6 9" id="KW-1133">Transmembrane helix</keyword>
<evidence type="ECO:0000313" key="12">
    <source>
        <dbReference type="Proteomes" id="UP000190285"/>
    </source>
</evidence>
<feature type="transmembrane region" description="Helical" evidence="9">
    <location>
        <begin position="385"/>
        <end position="401"/>
    </location>
</feature>
<dbReference type="GO" id="GO:0005886">
    <property type="term" value="C:plasma membrane"/>
    <property type="evidence" value="ECO:0007669"/>
    <property type="project" value="UniProtKB-SubCell"/>
</dbReference>
<evidence type="ECO:0000256" key="5">
    <source>
        <dbReference type="ARBA" id="ARBA00022692"/>
    </source>
</evidence>
<feature type="transmembrane region" description="Helical" evidence="9">
    <location>
        <begin position="332"/>
        <end position="351"/>
    </location>
</feature>
<feature type="domain" description="PTS EIIC type-3" evidence="10">
    <location>
        <begin position="14"/>
        <end position="425"/>
    </location>
</feature>